<protein>
    <submittedName>
        <fullName evidence="2">GGDEF domain-containing protein</fullName>
    </submittedName>
</protein>
<dbReference type="NCBIfam" id="TIGR00254">
    <property type="entry name" value="GGDEF"/>
    <property type="match status" value="1"/>
</dbReference>
<accession>A0A8A4ZJI2</accession>
<dbReference type="Gene3D" id="3.30.70.270">
    <property type="match status" value="1"/>
</dbReference>
<proteinExistence type="predicted"/>
<dbReference type="InterPro" id="IPR043128">
    <property type="entry name" value="Rev_trsase/Diguanyl_cyclase"/>
</dbReference>
<evidence type="ECO:0000313" key="3">
    <source>
        <dbReference type="Proteomes" id="UP000663937"/>
    </source>
</evidence>
<dbReference type="InterPro" id="IPR029787">
    <property type="entry name" value="Nucleotide_cyclase"/>
</dbReference>
<dbReference type="Proteomes" id="UP000663937">
    <property type="component" value="Chromosome"/>
</dbReference>
<organism evidence="2 3">
    <name type="scientific">Pengzhenrongella sicca</name>
    <dbReference type="NCBI Taxonomy" id="2819238"/>
    <lineage>
        <taxon>Bacteria</taxon>
        <taxon>Bacillati</taxon>
        <taxon>Actinomycetota</taxon>
        <taxon>Actinomycetes</taxon>
        <taxon>Micrococcales</taxon>
        <taxon>Pengzhenrongella</taxon>
    </lineage>
</organism>
<dbReference type="PANTHER" id="PTHR45138:SF9">
    <property type="entry name" value="DIGUANYLATE CYCLASE DGCM-RELATED"/>
    <property type="match status" value="1"/>
</dbReference>
<dbReference type="SUPFAM" id="SSF55073">
    <property type="entry name" value="Nucleotide cyclase"/>
    <property type="match status" value="1"/>
</dbReference>
<dbReference type="GO" id="GO:0043709">
    <property type="term" value="P:cell adhesion involved in single-species biofilm formation"/>
    <property type="evidence" value="ECO:0007669"/>
    <property type="project" value="TreeGrafter"/>
</dbReference>
<dbReference type="PANTHER" id="PTHR45138">
    <property type="entry name" value="REGULATORY COMPONENTS OF SENSORY TRANSDUCTION SYSTEM"/>
    <property type="match status" value="1"/>
</dbReference>
<gene>
    <name evidence="2" type="ORF">J4E96_01550</name>
</gene>
<dbReference type="RefSeq" id="WP_227424059.1">
    <property type="nucleotide sequence ID" value="NZ_CP071868.1"/>
</dbReference>
<dbReference type="InterPro" id="IPR050469">
    <property type="entry name" value="Diguanylate_Cyclase"/>
</dbReference>
<name>A0A8A4ZJI2_9MICO</name>
<sequence>MTEPSGTALAHVGEFGPYDALADRAHRLYLDGYAERAVRACREGLVVTRGGGDLPTTRFLRYIEGVALQGVGRHREAVTVALDLLRDVDDEPDLMWRAKTLALLAQSSNRVQEVSRALDALAEGAWLVAQTRPGRYSHVSASMAVAHALRAVYLFEQSDDVLAGICTGEDLDLGLQVEHERALLSALWATTLLLVGDEPAAGAQLVRCAERSLRMRRIALLVGDGEMAARAESIEAYATSRLGATQLAVARARAASGRFRRRDELVETHLVRLVLGEASALAGDLGEARRQFDAAQSASARVGRDIWTAAAVEALAGVEVAENGSHPGLVLWRNLARAALGRVWAERESRFAALQVRNQVRALTLETDRMGQVVLLDPLTGLGNRRMLAGVVERAGPLLSAVFVDVDDFKLVNDRFSHEAGDEVLRRLAVILSSHCRSGDVLVRYGGDEFVILVFAGSAAAQEVASRLLHAVRSAPWSQVAPGLAVTVSVGVGQPATARGAIAAADAALYAAKRAGRDGMVTV</sequence>
<dbReference type="KEGG" id="psic:J4E96_01550"/>
<dbReference type="InterPro" id="IPR000160">
    <property type="entry name" value="GGDEF_dom"/>
</dbReference>
<dbReference type="GO" id="GO:1902201">
    <property type="term" value="P:negative regulation of bacterial-type flagellum-dependent cell motility"/>
    <property type="evidence" value="ECO:0007669"/>
    <property type="project" value="TreeGrafter"/>
</dbReference>
<reference evidence="2" key="1">
    <citation type="submission" date="2021-03" db="EMBL/GenBank/DDBJ databases">
        <title>Pengzhenrongella sicca gen. nov., sp. nov., a new member of suborder Micrococcineae isolated from High-Arctic tundra soil.</title>
        <authorList>
            <person name="Peng F."/>
        </authorList>
    </citation>
    <scope>NUCLEOTIDE SEQUENCE</scope>
    <source>
        <strain evidence="2">LRZ-2</strain>
    </source>
</reference>
<dbReference type="GO" id="GO:0005886">
    <property type="term" value="C:plasma membrane"/>
    <property type="evidence" value="ECO:0007669"/>
    <property type="project" value="TreeGrafter"/>
</dbReference>
<dbReference type="PROSITE" id="PS50887">
    <property type="entry name" value="GGDEF"/>
    <property type="match status" value="1"/>
</dbReference>
<evidence type="ECO:0000259" key="1">
    <source>
        <dbReference type="PROSITE" id="PS50887"/>
    </source>
</evidence>
<dbReference type="CDD" id="cd01949">
    <property type="entry name" value="GGDEF"/>
    <property type="match status" value="1"/>
</dbReference>
<dbReference type="SMART" id="SM00267">
    <property type="entry name" value="GGDEF"/>
    <property type="match status" value="1"/>
</dbReference>
<keyword evidence="3" id="KW-1185">Reference proteome</keyword>
<feature type="domain" description="GGDEF" evidence="1">
    <location>
        <begin position="397"/>
        <end position="523"/>
    </location>
</feature>
<evidence type="ECO:0000313" key="2">
    <source>
        <dbReference type="EMBL" id="QTE29758.1"/>
    </source>
</evidence>
<dbReference type="GO" id="GO:0052621">
    <property type="term" value="F:diguanylate cyclase activity"/>
    <property type="evidence" value="ECO:0007669"/>
    <property type="project" value="TreeGrafter"/>
</dbReference>
<dbReference type="EMBL" id="CP071868">
    <property type="protein sequence ID" value="QTE29758.1"/>
    <property type="molecule type" value="Genomic_DNA"/>
</dbReference>
<dbReference type="AlphaFoldDB" id="A0A8A4ZJI2"/>
<dbReference type="Pfam" id="PF00990">
    <property type="entry name" value="GGDEF"/>
    <property type="match status" value="1"/>
</dbReference>